<protein>
    <submittedName>
        <fullName evidence="2">Uncharacterized protein</fullName>
    </submittedName>
</protein>
<evidence type="ECO:0000313" key="3">
    <source>
        <dbReference type="Proteomes" id="UP001151760"/>
    </source>
</evidence>
<comment type="caution">
    <text evidence="2">The sequence shown here is derived from an EMBL/GenBank/DDBJ whole genome shotgun (WGS) entry which is preliminary data.</text>
</comment>
<reference evidence="2" key="1">
    <citation type="journal article" date="2022" name="Int. J. Mol. Sci.">
        <title>Draft Genome of Tanacetum Coccineum: Genomic Comparison of Closely Related Tanacetum-Family Plants.</title>
        <authorList>
            <person name="Yamashiro T."/>
            <person name="Shiraishi A."/>
            <person name="Nakayama K."/>
            <person name="Satake H."/>
        </authorList>
    </citation>
    <scope>NUCLEOTIDE SEQUENCE</scope>
</reference>
<feature type="compositionally biased region" description="Polar residues" evidence="1">
    <location>
        <begin position="89"/>
        <end position="98"/>
    </location>
</feature>
<gene>
    <name evidence="2" type="ORF">Tco_0625983</name>
</gene>
<sequence>MGAPLPARIQPGSIDHVPFPTVGTCLGASLALREKARRVAWSESVAGVSSIRPGALIPHNEEASSISQLPILCSRRSLSSSAAPRGRSTLWQDQSPGQTNPPPRRIMLCPPIPIDRKSYLCLDMQPSLGQRNPGFLGSAASTRSNATAGLGSFRACRSLNYAPIFAFRSAVAPRSLSLRTPAHFQLGSLLARLALARNSQLTSPTQRREVVDLLSSNMPTAFRSLTQDSLVYLLASAIPHLSFQGSPQSGSERTLIYESGLEELEGIGFNPATGSPYGYLVANERPDLYSSSNLLMMIKKKEEKELGVGAYITACLLTKLSWKAPPVRL</sequence>
<feature type="region of interest" description="Disordered" evidence="1">
    <location>
        <begin position="84"/>
        <end position="106"/>
    </location>
</feature>
<accession>A0ABQ4WJ32</accession>
<evidence type="ECO:0000313" key="2">
    <source>
        <dbReference type="EMBL" id="GJS52621.1"/>
    </source>
</evidence>
<proteinExistence type="predicted"/>
<dbReference type="EMBL" id="BQNB010008668">
    <property type="protein sequence ID" value="GJS52621.1"/>
    <property type="molecule type" value="Genomic_DNA"/>
</dbReference>
<reference evidence="2" key="2">
    <citation type="submission" date="2022-01" db="EMBL/GenBank/DDBJ databases">
        <authorList>
            <person name="Yamashiro T."/>
            <person name="Shiraishi A."/>
            <person name="Satake H."/>
            <person name="Nakayama K."/>
        </authorList>
    </citation>
    <scope>NUCLEOTIDE SEQUENCE</scope>
</reference>
<name>A0ABQ4WJ32_9ASTR</name>
<keyword evidence="3" id="KW-1185">Reference proteome</keyword>
<evidence type="ECO:0000256" key="1">
    <source>
        <dbReference type="SAM" id="MobiDB-lite"/>
    </source>
</evidence>
<dbReference type="Proteomes" id="UP001151760">
    <property type="component" value="Unassembled WGS sequence"/>
</dbReference>
<organism evidence="2 3">
    <name type="scientific">Tanacetum coccineum</name>
    <dbReference type="NCBI Taxonomy" id="301880"/>
    <lineage>
        <taxon>Eukaryota</taxon>
        <taxon>Viridiplantae</taxon>
        <taxon>Streptophyta</taxon>
        <taxon>Embryophyta</taxon>
        <taxon>Tracheophyta</taxon>
        <taxon>Spermatophyta</taxon>
        <taxon>Magnoliopsida</taxon>
        <taxon>eudicotyledons</taxon>
        <taxon>Gunneridae</taxon>
        <taxon>Pentapetalae</taxon>
        <taxon>asterids</taxon>
        <taxon>campanulids</taxon>
        <taxon>Asterales</taxon>
        <taxon>Asteraceae</taxon>
        <taxon>Asteroideae</taxon>
        <taxon>Anthemideae</taxon>
        <taxon>Anthemidinae</taxon>
        <taxon>Tanacetum</taxon>
    </lineage>
</organism>